<comment type="function">
    <text evidence="1">Probable oxidoreductase that may play a role as regulator of mitochondrial function.</text>
</comment>
<dbReference type="PANTHER" id="PTHR10668">
    <property type="entry name" value="PHYTOENE DEHYDROGENASE"/>
    <property type="match status" value="1"/>
</dbReference>
<dbReference type="Pfam" id="PF01593">
    <property type="entry name" value="Amino_oxidase"/>
    <property type="match status" value="1"/>
</dbReference>
<gene>
    <name evidence="5" type="ORF">LX12_000924</name>
</gene>
<comment type="subunit">
    <text evidence="2">Interacts with COX5B; this interaction may contribute to localize PYROXD2 to the inner face of the inner mitochondrial membrane.</text>
</comment>
<proteinExistence type="predicted"/>
<sequence>MGDTTDAVVVGSGINGLVAAALLADAGWSVRLVERSESIGGFIDSGERTVPGYVHDTYSSWHPLFVTGGAYAELGDDLHRHGLEYRNTDDLVTASVAADGRATVAHRDPSRTEFADPADQRRYLEALDAFGADVDLIGGILGSEFRSGATVSAVTGLLRRNRVDGVEALVRDAVSSGRGWCRREFVGTEVDRLWVPWLLHSGLAPDSASGGLMIPIFAATMHGAGLPIVAGGAARFVDAFRSLLVERGVVIETGADVEAIEVSGGRAVGVRFADGRRFRASRAVIASVSPGALYGQLLPSEVAGGAATVARRFRPGRAAMQIHVALDRAPRWRDSRLDATPLVHLSDGSATTAVACAQAEAGLLPGTPTVVVGQQFVIDPSRVPDGAGSLWIQLQEVPFAPIGDAAGTIHADGRWTPDVTRAYVDRVLDRIEQQAPGLQASIVGIDTITPPDLQAHNVNAENGDPYGGSAELDQNFLWRPAVGRGSHRTAVPGLWHIGASTHPGPGLGGGSGVIVAQSLTTPPVTTRVRDRLRGMLTHR</sequence>
<dbReference type="SUPFAM" id="SSF51905">
    <property type="entry name" value="FAD/NAD(P)-binding domain"/>
    <property type="match status" value="1"/>
</dbReference>
<organism evidence="5 6">
    <name type="scientific">Williamsia serinedens</name>
    <dbReference type="NCBI Taxonomy" id="391736"/>
    <lineage>
        <taxon>Bacteria</taxon>
        <taxon>Bacillati</taxon>
        <taxon>Actinomycetota</taxon>
        <taxon>Actinomycetes</taxon>
        <taxon>Mycobacteriales</taxon>
        <taxon>Nocardiaceae</taxon>
        <taxon>Williamsia</taxon>
    </lineage>
</organism>
<accession>A0ABT1GZG0</accession>
<dbReference type="Gene3D" id="3.50.50.60">
    <property type="entry name" value="FAD/NAD(P)-binding domain"/>
    <property type="match status" value="2"/>
</dbReference>
<evidence type="ECO:0000313" key="5">
    <source>
        <dbReference type="EMBL" id="MCP2159745.1"/>
    </source>
</evidence>
<keyword evidence="6" id="KW-1185">Reference proteome</keyword>
<evidence type="ECO:0000256" key="3">
    <source>
        <dbReference type="ARBA" id="ARBA00040298"/>
    </source>
</evidence>
<comment type="caution">
    <text evidence="5">The sequence shown here is derived from an EMBL/GenBank/DDBJ whole genome shotgun (WGS) entry which is preliminary data.</text>
</comment>
<name>A0ABT1GZG0_9NOCA</name>
<evidence type="ECO:0000313" key="6">
    <source>
        <dbReference type="Proteomes" id="UP001205740"/>
    </source>
</evidence>
<dbReference type="Proteomes" id="UP001205740">
    <property type="component" value="Unassembled WGS sequence"/>
</dbReference>
<evidence type="ECO:0000256" key="1">
    <source>
        <dbReference type="ARBA" id="ARBA00037217"/>
    </source>
</evidence>
<protein>
    <recommendedName>
        <fullName evidence="3">Pyridine nucleotide-disulfide oxidoreductase domain-containing protein 2</fullName>
    </recommendedName>
</protein>
<evidence type="ECO:0000259" key="4">
    <source>
        <dbReference type="Pfam" id="PF01593"/>
    </source>
</evidence>
<dbReference type="InterPro" id="IPR036188">
    <property type="entry name" value="FAD/NAD-bd_sf"/>
</dbReference>
<feature type="domain" description="Amine oxidase" evidence="4">
    <location>
        <begin position="16"/>
        <end position="354"/>
    </location>
</feature>
<dbReference type="PANTHER" id="PTHR10668:SF105">
    <property type="entry name" value="DEHYDROGENASE-RELATED"/>
    <property type="match status" value="1"/>
</dbReference>
<dbReference type="RefSeq" id="WP_253653355.1">
    <property type="nucleotide sequence ID" value="NZ_BAAAOE010000001.1"/>
</dbReference>
<dbReference type="EMBL" id="JAMTCG010000002">
    <property type="protein sequence ID" value="MCP2159745.1"/>
    <property type="molecule type" value="Genomic_DNA"/>
</dbReference>
<evidence type="ECO:0000256" key="2">
    <source>
        <dbReference type="ARBA" id="ARBA00038825"/>
    </source>
</evidence>
<reference evidence="5 6" key="1">
    <citation type="submission" date="2022-06" db="EMBL/GenBank/DDBJ databases">
        <title>Genomic Encyclopedia of Archaeal and Bacterial Type Strains, Phase II (KMG-II): from individual species to whole genera.</title>
        <authorList>
            <person name="Goeker M."/>
        </authorList>
    </citation>
    <scope>NUCLEOTIDE SEQUENCE [LARGE SCALE GENOMIC DNA]</scope>
    <source>
        <strain evidence="5 6">DSM 45037</strain>
    </source>
</reference>
<dbReference type="InterPro" id="IPR002937">
    <property type="entry name" value="Amino_oxidase"/>
</dbReference>